<dbReference type="EMBL" id="JABEZV010000013">
    <property type="protein sequence ID" value="MBA0727801.1"/>
    <property type="molecule type" value="Genomic_DNA"/>
</dbReference>
<feature type="non-terminal residue" evidence="1">
    <location>
        <position position="1"/>
    </location>
</feature>
<evidence type="ECO:0000313" key="1">
    <source>
        <dbReference type="EMBL" id="MBA0727801.1"/>
    </source>
</evidence>
<dbReference type="Proteomes" id="UP000593574">
    <property type="component" value="Unassembled WGS sequence"/>
</dbReference>
<evidence type="ECO:0000313" key="2">
    <source>
        <dbReference type="Proteomes" id="UP000593574"/>
    </source>
</evidence>
<organism evidence="1 2">
    <name type="scientific">Gossypium laxum</name>
    <dbReference type="NCBI Taxonomy" id="34288"/>
    <lineage>
        <taxon>Eukaryota</taxon>
        <taxon>Viridiplantae</taxon>
        <taxon>Streptophyta</taxon>
        <taxon>Embryophyta</taxon>
        <taxon>Tracheophyta</taxon>
        <taxon>Spermatophyta</taxon>
        <taxon>Magnoliopsida</taxon>
        <taxon>eudicotyledons</taxon>
        <taxon>Gunneridae</taxon>
        <taxon>Pentapetalae</taxon>
        <taxon>rosids</taxon>
        <taxon>malvids</taxon>
        <taxon>Malvales</taxon>
        <taxon>Malvaceae</taxon>
        <taxon>Malvoideae</taxon>
        <taxon>Gossypium</taxon>
    </lineage>
</organism>
<dbReference type="AlphaFoldDB" id="A0A7J9AUS1"/>
<sequence>EAIEIIKASVTWAKQIWSTHNKVFDRSHDIAPRNCSLVNWIYMHTDGAVNLSTSYVSAREVIQNHQGNWILSFNHSLGVCSFFDGEL</sequence>
<name>A0A7J9AUS1_9ROSI</name>
<proteinExistence type="predicted"/>
<protein>
    <recommendedName>
        <fullName evidence="3">RNase H type-1 domain-containing protein</fullName>
    </recommendedName>
</protein>
<evidence type="ECO:0008006" key="3">
    <source>
        <dbReference type="Google" id="ProtNLM"/>
    </source>
</evidence>
<comment type="caution">
    <text evidence="1">The sequence shown here is derived from an EMBL/GenBank/DDBJ whole genome shotgun (WGS) entry which is preliminary data.</text>
</comment>
<keyword evidence="2" id="KW-1185">Reference proteome</keyword>
<gene>
    <name evidence="1" type="ORF">Golax_000757</name>
</gene>
<reference evidence="1 2" key="1">
    <citation type="journal article" date="2019" name="Genome Biol. Evol.">
        <title>Insights into the evolution of the New World diploid cottons (Gossypium, subgenus Houzingenia) based on genome sequencing.</title>
        <authorList>
            <person name="Grover C.E."/>
            <person name="Arick M.A. 2nd"/>
            <person name="Thrash A."/>
            <person name="Conover J.L."/>
            <person name="Sanders W.S."/>
            <person name="Peterson D.G."/>
            <person name="Frelichowski J.E."/>
            <person name="Scheffler J.A."/>
            <person name="Scheffler B.E."/>
            <person name="Wendel J.F."/>
        </authorList>
    </citation>
    <scope>NUCLEOTIDE SEQUENCE [LARGE SCALE GENOMIC DNA]</scope>
    <source>
        <strain evidence="1">4</strain>
        <tissue evidence="1">Leaf</tissue>
    </source>
</reference>
<accession>A0A7J9AUS1</accession>